<dbReference type="PANTHER" id="PTHR31011">
    <property type="entry name" value="PROTEIN STB2-RELATED"/>
    <property type="match status" value="1"/>
</dbReference>
<dbReference type="PANTHER" id="PTHR31011:SF2">
    <property type="entry name" value="PROTEIN STB2-RELATED"/>
    <property type="match status" value="1"/>
</dbReference>
<feature type="compositionally biased region" description="Basic and acidic residues" evidence="2">
    <location>
        <begin position="213"/>
        <end position="227"/>
    </location>
</feature>
<proteinExistence type="predicted"/>
<dbReference type="Proteomes" id="UP001623330">
    <property type="component" value="Unassembled WGS sequence"/>
</dbReference>
<evidence type="ECO:0000256" key="1">
    <source>
        <dbReference type="SAM" id="Coils"/>
    </source>
</evidence>
<gene>
    <name evidence="4" type="ORF">RNJ44_04286</name>
</gene>
<dbReference type="InterPro" id="IPR038919">
    <property type="entry name" value="STB2/STB2"/>
</dbReference>
<keyword evidence="1" id="KW-0175">Coiled coil</keyword>
<dbReference type="EMBL" id="JBEVYD010000005">
    <property type="protein sequence ID" value="KAL3232370.1"/>
    <property type="molecule type" value="Genomic_DNA"/>
</dbReference>
<evidence type="ECO:0000259" key="3">
    <source>
        <dbReference type="Pfam" id="PF25995"/>
    </source>
</evidence>
<comment type="caution">
    <text evidence="4">The sequence shown here is derived from an EMBL/GenBank/DDBJ whole genome shotgun (WGS) entry which is preliminary data.</text>
</comment>
<sequence length="813" mass="94242">MGTESGVVTPKLKTHESYQNINNGLVHDELVSFIFPDCRALYKLNLKNYKDLNYSEVQLEGFDIYIVEQWAAVRKLSTLITTYTGNSQDSVFAVRVLLPRATELWPPKFKEYHDKILKFSAPMVIDMGIVFVTELSSIASNLNILHVESGDQREAWKNFKVNYDLKKLKCGGRSALLLRGPSSTAVTKFSQLFKISIDNFPKDADGNVLSKGDSSKNNDDYEMEHSHEKRSHGLHLRPTKSHSEPVIYCPVIELITLIQISLHYFDLFENTAYKDGLLCEDTVRAIDLWWDRYGKIYLGVERPKNEAVIGPTTVAALFSFVLCCFFKLLIEDCISSSKDPFEEEDFYTAIFAFQKKHNLTREGERVHFDPMSVQKLFNVTNRETNRDLFKFKKVVKSAVYDIKGNGNFIQLSNDVLTTDLDHLVKNVYCGSLGSLWKSKNGRRDSTYTWKRNEFSTYDYHNGNLEEELKKQTELCEQRKKLKEEYLKHKEGADIVFVEEREWDSSEPTPDAPDISEIVSTNESISSMMCNYDASKFRMKDKTNRSYRNEFFRRNSFPFMKDETFPKYNKLAVGYEPAVTEFELHRSASFSTIQNSYENWELPFDTPIVKIARELARTARLNNPAGPNMDMFSENAIEDDEEDMDVELTKECRDFGKKFKGLIVDHKIYCAKMNDLEDVKWQVHHDHSLLENDMKEIDSLSSKLAYNVQVLSRRLREVERNLGRFENQLKEVQGQFIDFDCGVDVSLLNQLDDEQLKQIASKLVKKEKTKYKAICFRLVSADMLCQLKDNLVDWTTWLFGELCMHNEIKSKKCI</sequence>
<feature type="domain" description="STB6-like N-terminal" evidence="3">
    <location>
        <begin position="32"/>
        <end position="168"/>
    </location>
</feature>
<dbReference type="Pfam" id="PF25995">
    <property type="entry name" value="STB6_N"/>
    <property type="match status" value="1"/>
</dbReference>
<protein>
    <submittedName>
        <fullName evidence="4">Protein STB6</fullName>
    </submittedName>
</protein>
<feature type="compositionally biased region" description="Basic residues" evidence="2">
    <location>
        <begin position="228"/>
        <end position="238"/>
    </location>
</feature>
<keyword evidence="5" id="KW-1185">Reference proteome</keyword>
<feature type="region of interest" description="Disordered" evidence="2">
    <location>
        <begin position="207"/>
        <end position="238"/>
    </location>
</feature>
<dbReference type="InterPro" id="IPR059025">
    <property type="entry name" value="STB6_N"/>
</dbReference>
<reference evidence="4 5" key="1">
    <citation type="submission" date="2024-05" db="EMBL/GenBank/DDBJ databases">
        <title>Long read based assembly of the Candida bracarensis genome reveals expanded adhesin content.</title>
        <authorList>
            <person name="Marcet-Houben M."/>
            <person name="Ksiezopolska E."/>
            <person name="Gabaldon T."/>
        </authorList>
    </citation>
    <scope>NUCLEOTIDE SEQUENCE [LARGE SCALE GENOMIC DNA]</scope>
    <source>
        <strain evidence="4 5">CBM6</strain>
    </source>
</reference>
<evidence type="ECO:0000256" key="2">
    <source>
        <dbReference type="SAM" id="MobiDB-lite"/>
    </source>
</evidence>
<name>A0ABR4NUH2_9SACH</name>
<feature type="coiled-coil region" evidence="1">
    <location>
        <begin position="707"/>
        <end position="734"/>
    </location>
</feature>
<accession>A0ABR4NUH2</accession>
<evidence type="ECO:0000313" key="5">
    <source>
        <dbReference type="Proteomes" id="UP001623330"/>
    </source>
</evidence>
<organism evidence="4 5">
    <name type="scientific">Nakaseomyces bracarensis</name>
    <dbReference type="NCBI Taxonomy" id="273131"/>
    <lineage>
        <taxon>Eukaryota</taxon>
        <taxon>Fungi</taxon>
        <taxon>Dikarya</taxon>
        <taxon>Ascomycota</taxon>
        <taxon>Saccharomycotina</taxon>
        <taxon>Saccharomycetes</taxon>
        <taxon>Saccharomycetales</taxon>
        <taxon>Saccharomycetaceae</taxon>
        <taxon>Nakaseomyces</taxon>
    </lineage>
</organism>
<evidence type="ECO:0000313" key="4">
    <source>
        <dbReference type="EMBL" id="KAL3232370.1"/>
    </source>
</evidence>